<dbReference type="GO" id="GO:0043565">
    <property type="term" value="F:sequence-specific DNA binding"/>
    <property type="evidence" value="ECO:0007669"/>
    <property type="project" value="InterPro"/>
</dbReference>
<evidence type="ECO:0000313" key="6">
    <source>
        <dbReference type="EMBL" id="CCO45555.1"/>
    </source>
</evidence>
<keyword evidence="4" id="KW-1133">Transmembrane helix</keyword>
<dbReference type="InterPro" id="IPR018062">
    <property type="entry name" value="HTH_AraC-typ_CS"/>
</dbReference>
<dbReference type="AlphaFoldDB" id="A0AAV2VLQ0"/>
<keyword evidence="2" id="KW-0238">DNA-binding</keyword>
<dbReference type="PROSITE" id="PS01124">
    <property type="entry name" value="HTH_ARAC_FAMILY_2"/>
    <property type="match status" value="1"/>
</dbReference>
<keyword evidence="1" id="KW-0805">Transcription regulation</keyword>
<organism evidence="6 7">
    <name type="scientific">Vibrio nigripulchritudo SOn1</name>
    <dbReference type="NCBI Taxonomy" id="1238450"/>
    <lineage>
        <taxon>Bacteria</taxon>
        <taxon>Pseudomonadati</taxon>
        <taxon>Pseudomonadota</taxon>
        <taxon>Gammaproteobacteria</taxon>
        <taxon>Vibrionales</taxon>
        <taxon>Vibrionaceae</taxon>
        <taxon>Vibrio</taxon>
    </lineage>
</organism>
<keyword evidence="4" id="KW-0472">Membrane</keyword>
<dbReference type="Pfam" id="PF12833">
    <property type="entry name" value="HTH_18"/>
    <property type="match status" value="1"/>
</dbReference>
<feature type="transmembrane region" description="Helical" evidence="4">
    <location>
        <begin position="55"/>
        <end position="76"/>
    </location>
</feature>
<feature type="transmembrane region" description="Helical" evidence="4">
    <location>
        <begin position="29"/>
        <end position="49"/>
    </location>
</feature>
<dbReference type="EMBL" id="CAOF01000061">
    <property type="protein sequence ID" value="CCO45555.1"/>
    <property type="molecule type" value="Genomic_DNA"/>
</dbReference>
<evidence type="ECO:0000259" key="5">
    <source>
        <dbReference type="PROSITE" id="PS01124"/>
    </source>
</evidence>
<dbReference type="GO" id="GO:0003700">
    <property type="term" value="F:DNA-binding transcription factor activity"/>
    <property type="evidence" value="ECO:0007669"/>
    <property type="project" value="InterPro"/>
</dbReference>
<dbReference type="PROSITE" id="PS00041">
    <property type="entry name" value="HTH_ARAC_FAMILY_1"/>
    <property type="match status" value="1"/>
</dbReference>
<dbReference type="SMART" id="SM00342">
    <property type="entry name" value="HTH_ARAC"/>
    <property type="match status" value="1"/>
</dbReference>
<evidence type="ECO:0000256" key="1">
    <source>
        <dbReference type="ARBA" id="ARBA00023015"/>
    </source>
</evidence>
<dbReference type="InterPro" id="IPR009057">
    <property type="entry name" value="Homeodomain-like_sf"/>
</dbReference>
<gene>
    <name evidence="6" type="ORF">VIBNISOn1_1530009</name>
</gene>
<dbReference type="PANTHER" id="PTHR43280:SF29">
    <property type="entry name" value="ARAC-FAMILY TRANSCRIPTIONAL REGULATOR"/>
    <property type="match status" value="1"/>
</dbReference>
<feature type="transmembrane region" description="Helical" evidence="4">
    <location>
        <begin position="161"/>
        <end position="182"/>
    </location>
</feature>
<feature type="transmembrane region" description="Helical" evidence="4">
    <location>
        <begin position="6"/>
        <end position="22"/>
    </location>
</feature>
<dbReference type="SUPFAM" id="SSF46689">
    <property type="entry name" value="Homeodomain-like"/>
    <property type="match status" value="1"/>
</dbReference>
<dbReference type="PANTHER" id="PTHR43280">
    <property type="entry name" value="ARAC-FAMILY TRANSCRIPTIONAL REGULATOR"/>
    <property type="match status" value="1"/>
</dbReference>
<evidence type="ECO:0000313" key="7">
    <source>
        <dbReference type="Proteomes" id="UP000018211"/>
    </source>
</evidence>
<evidence type="ECO:0000256" key="4">
    <source>
        <dbReference type="SAM" id="Phobius"/>
    </source>
</evidence>
<feature type="transmembrane region" description="Helical" evidence="4">
    <location>
        <begin position="88"/>
        <end position="107"/>
    </location>
</feature>
<dbReference type="Gene3D" id="1.10.10.60">
    <property type="entry name" value="Homeodomain-like"/>
    <property type="match status" value="2"/>
</dbReference>
<feature type="domain" description="HTH araC/xylS-type" evidence="5">
    <location>
        <begin position="236"/>
        <end position="338"/>
    </location>
</feature>
<keyword evidence="4" id="KW-0812">Transmembrane</keyword>
<evidence type="ECO:0000256" key="3">
    <source>
        <dbReference type="ARBA" id="ARBA00023163"/>
    </source>
</evidence>
<feature type="transmembrane region" description="Helical" evidence="4">
    <location>
        <begin position="119"/>
        <end position="141"/>
    </location>
</feature>
<dbReference type="Proteomes" id="UP000018211">
    <property type="component" value="Unassembled WGS sequence"/>
</dbReference>
<sequence length="343" mass="39384">MITAILLAGFIQSLVLAGFLYQKSRQHSGFWLLMVIHIVLAADLVMLLAQEEQWISHRINACWGVLYAILFFIFIRTCLKVPPSKFHIFLYFLPWVLINLSVTDFLFDPHSTALTQRHILAGYGFLVLYVVYTAAAFFTVYHYQVKQQDFLANLSQENLRLLWGICISLLLAIATTPIQIVFDTELPLPYLLMSLIMFGVTYLLLLNPQLLEFDKLDVPTEPISPQLDEVNIALEKQVLNLLDTQRMFTDPDLSLQSLADRLNVKSYLLSQVLNQHMGVKFYELVNRRRVNYVCELMKNQPHKPILDLALEAGFNSKSTFNAAFKKYQDKTPTQFKAALNSVN</sequence>
<accession>A0AAV2VLQ0</accession>
<proteinExistence type="predicted"/>
<protein>
    <recommendedName>
        <fullName evidence="5">HTH araC/xylS-type domain-containing protein</fullName>
    </recommendedName>
</protein>
<reference evidence="6 7" key="1">
    <citation type="journal article" date="2013" name="ISME J.">
        <title>Comparative genomics of pathogenic lineages of Vibrio nigripulchritudo identifies virulence-associated traits.</title>
        <authorList>
            <person name="Goudenege D."/>
            <person name="Labreuche Y."/>
            <person name="Krin E."/>
            <person name="Ansquer D."/>
            <person name="Mangenot S."/>
            <person name="Calteau A."/>
            <person name="Medigue C."/>
            <person name="Mazel D."/>
            <person name="Polz M.F."/>
            <person name="Le Roux F."/>
        </authorList>
    </citation>
    <scope>NUCLEOTIDE SEQUENCE [LARGE SCALE GENOMIC DNA]</scope>
    <source>
        <strain evidence="6 7">SOn1</strain>
    </source>
</reference>
<name>A0AAV2VLQ0_9VIBR</name>
<feature type="transmembrane region" description="Helical" evidence="4">
    <location>
        <begin position="188"/>
        <end position="206"/>
    </location>
</feature>
<comment type="caution">
    <text evidence="6">The sequence shown here is derived from an EMBL/GenBank/DDBJ whole genome shotgun (WGS) entry which is preliminary data.</text>
</comment>
<dbReference type="RefSeq" id="WP_022610993.1">
    <property type="nucleotide sequence ID" value="NZ_LK391965.1"/>
</dbReference>
<dbReference type="InterPro" id="IPR018060">
    <property type="entry name" value="HTH_AraC"/>
</dbReference>
<evidence type="ECO:0000256" key="2">
    <source>
        <dbReference type="ARBA" id="ARBA00023125"/>
    </source>
</evidence>
<keyword evidence="3" id="KW-0804">Transcription</keyword>